<proteinExistence type="predicted"/>
<organism evidence="2 3">
    <name type="scientific">Pleurodeles waltl</name>
    <name type="common">Iberian ribbed newt</name>
    <dbReference type="NCBI Taxonomy" id="8319"/>
    <lineage>
        <taxon>Eukaryota</taxon>
        <taxon>Metazoa</taxon>
        <taxon>Chordata</taxon>
        <taxon>Craniata</taxon>
        <taxon>Vertebrata</taxon>
        <taxon>Euteleostomi</taxon>
        <taxon>Amphibia</taxon>
        <taxon>Batrachia</taxon>
        <taxon>Caudata</taxon>
        <taxon>Salamandroidea</taxon>
        <taxon>Salamandridae</taxon>
        <taxon>Pleurodelinae</taxon>
        <taxon>Pleurodeles</taxon>
    </lineage>
</organism>
<evidence type="ECO:0000256" key="1">
    <source>
        <dbReference type="SAM" id="Coils"/>
    </source>
</evidence>
<feature type="coiled-coil region" evidence="1">
    <location>
        <begin position="8"/>
        <end position="68"/>
    </location>
</feature>
<dbReference type="AlphaFoldDB" id="A0AAV7NSN1"/>
<protein>
    <submittedName>
        <fullName evidence="2">Uncharacterized protein</fullName>
    </submittedName>
</protein>
<feature type="non-terminal residue" evidence="2">
    <location>
        <position position="68"/>
    </location>
</feature>
<evidence type="ECO:0000313" key="3">
    <source>
        <dbReference type="Proteomes" id="UP001066276"/>
    </source>
</evidence>
<keyword evidence="1" id="KW-0175">Coiled coil</keyword>
<keyword evidence="3" id="KW-1185">Reference proteome</keyword>
<gene>
    <name evidence="2" type="ORF">NDU88_006165</name>
</gene>
<name>A0AAV7NSN1_PLEWA</name>
<feature type="non-terminal residue" evidence="2">
    <location>
        <position position="1"/>
    </location>
</feature>
<dbReference type="Proteomes" id="UP001066276">
    <property type="component" value="Chromosome 8"/>
</dbReference>
<evidence type="ECO:0000313" key="2">
    <source>
        <dbReference type="EMBL" id="KAJ1117970.1"/>
    </source>
</evidence>
<sequence>ENTWNAKLVHLQEEHDEERNKLQSEIEQLRLALQEQEEAGDARFTQEREEQCNRIREQEERIRDCEDQ</sequence>
<comment type="caution">
    <text evidence="2">The sequence shown here is derived from an EMBL/GenBank/DDBJ whole genome shotgun (WGS) entry which is preliminary data.</text>
</comment>
<reference evidence="2" key="1">
    <citation type="journal article" date="2022" name="bioRxiv">
        <title>Sequencing and chromosome-scale assembly of the giantPleurodeles waltlgenome.</title>
        <authorList>
            <person name="Brown T."/>
            <person name="Elewa A."/>
            <person name="Iarovenko S."/>
            <person name="Subramanian E."/>
            <person name="Araus A.J."/>
            <person name="Petzold A."/>
            <person name="Susuki M."/>
            <person name="Suzuki K.-i.T."/>
            <person name="Hayashi T."/>
            <person name="Toyoda A."/>
            <person name="Oliveira C."/>
            <person name="Osipova E."/>
            <person name="Leigh N.D."/>
            <person name="Simon A."/>
            <person name="Yun M.H."/>
        </authorList>
    </citation>
    <scope>NUCLEOTIDE SEQUENCE</scope>
    <source>
        <strain evidence="2">20211129_DDA</strain>
        <tissue evidence="2">Liver</tissue>
    </source>
</reference>
<dbReference type="EMBL" id="JANPWB010000012">
    <property type="protein sequence ID" value="KAJ1117970.1"/>
    <property type="molecule type" value="Genomic_DNA"/>
</dbReference>
<accession>A0AAV7NSN1</accession>